<protein>
    <submittedName>
        <fullName evidence="1">Aminotransferase DegT</fullName>
    </submittedName>
</protein>
<dbReference type="InterPro" id="IPR015424">
    <property type="entry name" value="PyrdxlP-dep_Trfase"/>
</dbReference>
<sequence length="72" mass="8024">TKLMGALKDAGIPSAIYYPIPLHLQRAYEPLGYKPGDFPVSEDFSARVFALPMHPYLKKEEIEQICGVITGM</sequence>
<comment type="caution">
    <text evidence="1">The sequence shown here is derived from an EMBL/GenBank/DDBJ whole genome shotgun (WGS) entry which is preliminary data.</text>
</comment>
<dbReference type="Pfam" id="PF01041">
    <property type="entry name" value="DegT_DnrJ_EryC1"/>
    <property type="match status" value="1"/>
</dbReference>
<dbReference type="SUPFAM" id="SSF53383">
    <property type="entry name" value="PLP-dependent transferases"/>
    <property type="match status" value="1"/>
</dbReference>
<dbReference type="Gene3D" id="3.90.1150.10">
    <property type="entry name" value="Aspartate Aminotransferase, domain 1"/>
    <property type="match status" value="1"/>
</dbReference>
<gene>
    <name evidence="1" type="ORF">ENL01_02600</name>
</gene>
<dbReference type="GO" id="GO:0030170">
    <property type="term" value="F:pyridoxal phosphate binding"/>
    <property type="evidence" value="ECO:0007669"/>
    <property type="project" value="TreeGrafter"/>
</dbReference>
<keyword evidence="1" id="KW-0808">Transferase</keyword>
<evidence type="ECO:0000313" key="1">
    <source>
        <dbReference type="EMBL" id="HHE07787.1"/>
    </source>
</evidence>
<feature type="non-terminal residue" evidence="1">
    <location>
        <position position="1"/>
    </location>
</feature>
<dbReference type="Proteomes" id="UP000886059">
    <property type="component" value="Unassembled WGS sequence"/>
</dbReference>
<dbReference type="GO" id="GO:0008483">
    <property type="term" value="F:transaminase activity"/>
    <property type="evidence" value="ECO:0007669"/>
    <property type="project" value="UniProtKB-KW"/>
</dbReference>
<accession>A0A7C5DI74</accession>
<dbReference type="GO" id="GO:0000271">
    <property type="term" value="P:polysaccharide biosynthetic process"/>
    <property type="evidence" value="ECO:0007669"/>
    <property type="project" value="TreeGrafter"/>
</dbReference>
<dbReference type="InterPro" id="IPR000653">
    <property type="entry name" value="DegT/StrS_aminotransferase"/>
</dbReference>
<dbReference type="AlphaFoldDB" id="A0A7C5DI74"/>
<dbReference type="EMBL" id="DRSK01000150">
    <property type="protein sequence ID" value="HHE07787.1"/>
    <property type="molecule type" value="Genomic_DNA"/>
</dbReference>
<dbReference type="InterPro" id="IPR015422">
    <property type="entry name" value="PyrdxlP-dep_Trfase_small"/>
</dbReference>
<dbReference type="PANTHER" id="PTHR30244:SF42">
    <property type="entry name" value="UDP-2-ACETAMIDO-2-DEOXY-3-OXO-D-GLUCURONATE AMINOTRANSFERASE"/>
    <property type="match status" value="1"/>
</dbReference>
<proteinExistence type="predicted"/>
<name>A0A7C5DI74_9CHLB</name>
<organism evidence="1">
    <name type="scientific">Chlorobaculum parvum</name>
    <dbReference type="NCBI Taxonomy" id="274539"/>
    <lineage>
        <taxon>Bacteria</taxon>
        <taxon>Pseudomonadati</taxon>
        <taxon>Chlorobiota</taxon>
        <taxon>Chlorobiia</taxon>
        <taxon>Chlorobiales</taxon>
        <taxon>Chlorobiaceae</taxon>
        <taxon>Chlorobaculum</taxon>
    </lineage>
</organism>
<dbReference type="PANTHER" id="PTHR30244">
    <property type="entry name" value="TRANSAMINASE"/>
    <property type="match status" value="1"/>
</dbReference>
<reference evidence="1" key="1">
    <citation type="journal article" date="2020" name="mSystems">
        <title>Genome- and Community-Level Interaction Insights into Carbon Utilization and Element Cycling Functions of Hydrothermarchaeota in Hydrothermal Sediment.</title>
        <authorList>
            <person name="Zhou Z."/>
            <person name="Liu Y."/>
            <person name="Xu W."/>
            <person name="Pan J."/>
            <person name="Luo Z.H."/>
            <person name="Li M."/>
        </authorList>
    </citation>
    <scope>NUCLEOTIDE SEQUENCE [LARGE SCALE GENOMIC DNA]</scope>
    <source>
        <strain evidence="1">HyVt-628</strain>
    </source>
</reference>
<keyword evidence="1" id="KW-0032">Aminotransferase</keyword>